<keyword evidence="7" id="KW-1278">Translocase</keyword>
<dbReference type="GO" id="GO:0016887">
    <property type="term" value="F:ATP hydrolysis activity"/>
    <property type="evidence" value="ECO:0007669"/>
    <property type="project" value="InterPro"/>
</dbReference>
<feature type="transmembrane region" description="Helical" evidence="11">
    <location>
        <begin position="21"/>
        <end position="44"/>
    </location>
</feature>
<dbReference type="InterPro" id="IPR039421">
    <property type="entry name" value="Type_1_exporter"/>
</dbReference>
<sequence length="582" mass="66036">MPELKKHPLKFSEFKEIYQQLLMYALNYKFSLLLSIVFMLIFSLTNTGFLALLKEITDNGFDTENSIIKIMLPISLMVLMLIRACSSFISGYHMRKTSRGVVADLRIDTFKKYLKLPVSYFDNNNAGMLVSKLTYEADQLSAVITRIGITMIRESFTVIALFIYMIYLDWFLTLVFLLMAPVIVRYLKKVSPRLRSFGFEVQETMGNMTSASEEAVTGQRVIKVFGAINYELQRFMAIVKKNMNMQIRLARLSLFNSMLIEIIASVALGVIVYYALANFTTGEFAAFVGALLMMIKPIKSLTEINESLQVSIAAAKSIMNVLNERNEKNQGKKVLPNVKGDIEIKNLSFQYDENARSVLNQISLKIKRGQKIALVGKSGGGKTTLMNLLPRFYDFREGDILVDKVNIKDLKLDNLRSFFSLVTQDTILFNDTIRNNICYGNQTRKISDKRLNEIIDQSNCREFIEKLPKKLDNLVGDRGVKLSGGQKQRIAIARAIIKDAPILLLDEATSALDLESEKLVQDALDHLMKNKTSIIIAHRLSTVKNADKIFVLDKGSIIESGNHDELIRKKGFYSKLYKKELS</sequence>
<proteinExistence type="predicted"/>
<evidence type="ECO:0000256" key="8">
    <source>
        <dbReference type="ARBA" id="ARBA00022989"/>
    </source>
</evidence>
<dbReference type="Pfam" id="PF00664">
    <property type="entry name" value="ABC_membrane"/>
    <property type="match status" value="1"/>
</dbReference>
<dbReference type="EMBL" id="CP011002">
    <property type="protein sequence ID" value="AKO65460.1"/>
    <property type="molecule type" value="Genomic_DNA"/>
</dbReference>
<dbReference type="GO" id="GO:0005886">
    <property type="term" value="C:plasma membrane"/>
    <property type="evidence" value="ECO:0007669"/>
    <property type="project" value="UniProtKB-SubCell"/>
</dbReference>
<comment type="subcellular location">
    <subcellularLocation>
        <location evidence="1">Cell membrane</location>
        <topology evidence="1">Multi-pass membrane protein</topology>
    </subcellularLocation>
</comment>
<feature type="domain" description="ABC transmembrane type-1" evidence="13">
    <location>
        <begin position="33"/>
        <end position="309"/>
    </location>
</feature>
<dbReference type="SUPFAM" id="SSF52540">
    <property type="entry name" value="P-loop containing nucleoside triphosphate hydrolases"/>
    <property type="match status" value="1"/>
</dbReference>
<evidence type="ECO:0000256" key="7">
    <source>
        <dbReference type="ARBA" id="ARBA00022967"/>
    </source>
</evidence>
<feature type="domain" description="ABC transporter" evidence="12">
    <location>
        <begin position="342"/>
        <end position="579"/>
    </location>
</feature>
<dbReference type="NCBIfam" id="TIGR02203">
    <property type="entry name" value="MsbA_lipidA"/>
    <property type="match status" value="1"/>
</dbReference>
<evidence type="ECO:0000256" key="4">
    <source>
        <dbReference type="ARBA" id="ARBA00022692"/>
    </source>
</evidence>
<dbReference type="SMART" id="SM00382">
    <property type="entry name" value="AAA"/>
    <property type="match status" value="1"/>
</dbReference>
<evidence type="ECO:0000313" key="14">
    <source>
        <dbReference type="EMBL" id="AKO65460.1"/>
    </source>
</evidence>
<dbReference type="Gene3D" id="3.40.50.300">
    <property type="entry name" value="P-loop containing nucleotide triphosphate hydrolases"/>
    <property type="match status" value="1"/>
</dbReference>
<dbReference type="InterPro" id="IPR011917">
    <property type="entry name" value="ABC_transpr_lipidA"/>
</dbReference>
<dbReference type="InterPro" id="IPR003439">
    <property type="entry name" value="ABC_transporter-like_ATP-bd"/>
</dbReference>
<dbReference type="Proteomes" id="UP000066549">
    <property type="component" value="Chromosome"/>
</dbReference>
<dbReference type="FunFam" id="3.40.50.300:FF:000218">
    <property type="entry name" value="Multidrug ABC transporter ATP-binding protein"/>
    <property type="match status" value="1"/>
</dbReference>
<dbReference type="PANTHER" id="PTHR43394">
    <property type="entry name" value="ATP-DEPENDENT PERMEASE MDL1, MITOCHONDRIAL"/>
    <property type="match status" value="1"/>
</dbReference>
<dbReference type="InterPro" id="IPR027417">
    <property type="entry name" value="P-loop_NTPase"/>
</dbReference>
<evidence type="ECO:0000256" key="2">
    <source>
        <dbReference type="ARBA" id="ARBA00022448"/>
    </source>
</evidence>
<dbReference type="Pfam" id="PF00005">
    <property type="entry name" value="ABC_tran"/>
    <property type="match status" value="1"/>
</dbReference>
<dbReference type="CDD" id="cd18552">
    <property type="entry name" value="ABC_6TM_MsbA_like"/>
    <property type="match status" value="1"/>
</dbReference>
<dbReference type="PANTHER" id="PTHR43394:SF1">
    <property type="entry name" value="ATP-BINDING CASSETTE SUB-FAMILY B MEMBER 10, MITOCHONDRIAL"/>
    <property type="match status" value="1"/>
</dbReference>
<dbReference type="PROSITE" id="PS00211">
    <property type="entry name" value="ABC_TRANSPORTER_1"/>
    <property type="match status" value="1"/>
</dbReference>
<evidence type="ECO:0000256" key="6">
    <source>
        <dbReference type="ARBA" id="ARBA00022840"/>
    </source>
</evidence>
<evidence type="ECO:0000313" key="15">
    <source>
        <dbReference type="Proteomes" id="UP000066549"/>
    </source>
</evidence>
<name>A0A0H4J088_9PROT</name>
<reference evidence="14 15" key="1">
    <citation type="submission" date="2015-03" db="EMBL/GenBank/DDBJ databases">
        <title>Comparative analysis of the OM43 clade including a novel species from Red Sea uncovers genomic and metabolic diversity among marine methylotrophs.</title>
        <authorList>
            <person name="Jimenez-Infante F."/>
            <person name="Ngugi D.K."/>
            <person name="Vinu M."/>
            <person name="Alam I."/>
            <person name="Kamau A."/>
            <person name="Blom J."/>
            <person name="Bajic V.B."/>
            <person name="Stingl U."/>
        </authorList>
    </citation>
    <scope>NUCLEOTIDE SEQUENCE [LARGE SCALE GENOMIC DNA]</scope>
    <source>
        <strain evidence="14 15">MBRSH7</strain>
    </source>
</reference>
<feature type="transmembrane region" description="Helical" evidence="11">
    <location>
        <begin position="170"/>
        <end position="187"/>
    </location>
</feature>
<evidence type="ECO:0000256" key="9">
    <source>
        <dbReference type="ARBA" id="ARBA00023055"/>
    </source>
</evidence>
<dbReference type="AlphaFoldDB" id="A0A0H4J088"/>
<dbReference type="PROSITE" id="PS50929">
    <property type="entry name" value="ABC_TM1F"/>
    <property type="match status" value="1"/>
</dbReference>
<evidence type="ECO:0000256" key="1">
    <source>
        <dbReference type="ARBA" id="ARBA00004651"/>
    </source>
</evidence>
<feature type="transmembrane region" description="Helical" evidence="11">
    <location>
        <begin position="143"/>
        <end position="164"/>
    </location>
</feature>
<feature type="transmembrane region" description="Helical" evidence="11">
    <location>
        <begin position="249"/>
        <end position="273"/>
    </location>
</feature>
<dbReference type="InterPro" id="IPR017871">
    <property type="entry name" value="ABC_transporter-like_CS"/>
</dbReference>
<gene>
    <name evidence="14" type="ORF">VI33_01490</name>
</gene>
<dbReference type="InterPro" id="IPR036640">
    <property type="entry name" value="ABC1_TM_sf"/>
</dbReference>
<feature type="transmembrane region" description="Helical" evidence="11">
    <location>
        <begin position="70"/>
        <end position="89"/>
    </location>
</feature>
<keyword evidence="3" id="KW-1003">Cell membrane</keyword>
<keyword evidence="15" id="KW-1185">Reference proteome</keyword>
<keyword evidence="4 11" id="KW-0812">Transmembrane</keyword>
<dbReference type="InterPro" id="IPR011527">
    <property type="entry name" value="ABC1_TM_dom"/>
</dbReference>
<dbReference type="GO" id="GO:0005524">
    <property type="term" value="F:ATP binding"/>
    <property type="evidence" value="ECO:0007669"/>
    <property type="project" value="UniProtKB-KW"/>
</dbReference>
<evidence type="ECO:0000259" key="13">
    <source>
        <dbReference type="PROSITE" id="PS50929"/>
    </source>
</evidence>
<evidence type="ECO:0000259" key="12">
    <source>
        <dbReference type="PROSITE" id="PS50893"/>
    </source>
</evidence>
<dbReference type="GO" id="GO:0034040">
    <property type="term" value="F:ATPase-coupled lipid transmembrane transporter activity"/>
    <property type="evidence" value="ECO:0007669"/>
    <property type="project" value="InterPro"/>
</dbReference>
<keyword evidence="9" id="KW-0445">Lipid transport</keyword>
<dbReference type="GO" id="GO:0015421">
    <property type="term" value="F:ABC-type oligopeptide transporter activity"/>
    <property type="evidence" value="ECO:0007669"/>
    <property type="project" value="TreeGrafter"/>
</dbReference>
<evidence type="ECO:0000256" key="11">
    <source>
        <dbReference type="SAM" id="Phobius"/>
    </source>
</evidence>
<keyword evidence="8 11" id="KW-1133">Transmembrane helix</keyword>
<keyword evidence="10 11" id="KW-0472">Membrane</keyword>
<evidence type="ECO:0000256" key="5">
    <source>
        <dbReference type="ARBA" id="ARBA00022741"/>
    </source>
</evidence>
<dbReference type="SUPFAM" id="SSF90123">
    <property type="entry name" value="ABC transporter transmembrane region"/>
    <property type="match status" value="1"/>
</dbReference>
<dbReference type="Gene3D" id="1.20.1560.10">
    <property type="entry name" value="ABC transporter type 1, transmembrane domain"/>
    <property type="match status" value="1"/>
</dbReference>
<evidence type="ECO:0000256" key="10">
    <source>
        <dbReference type="ARBA" id="ARBA00023136"/>
    </source>
</evidence>
<dbReference type="PROSITE" id="PS50893">
    <property type="entry name" value="ABC_TRANSPORTER_2"/>
    <property type="match status" value="1"/>
</dbReference>
<keyword evidence="2" id="KW-0813">Transport</keyword>
<accession>A0A0H4J088</accession>
<organism evidence="14 15">
    <name type="scientific">Methylophilales bacterium MBRS-H7</name>
    <dbReference type="NCBI Taxonomy" id="1623450"/>
    <lineage>
        <taxon>Bacteria</taxon>
        <taxon>Pseudomonadati</taxon>
        <taxon>Pseudomonadota</taxon>
        <taxon>Betaproteobacteria</taxon>
        <taxon>Nitrosomonadales</taxon>
        <taxon>OM43 clade</taxon>
    </lineage>
</organism>
<keyword evidence="6 14" id="KW-0067">ATP-binding</keyword>
<keyword evidence="5" id="KW-0547">Nucleotide-binding</keyword>
<dbReference type="InterPro" id="IPR003593">
    <property type="entry name" value="AAA+_ATPase"/>
</dbReference>
<protein>
    <submittedName>
        <fullName evidence="14">Lipid transporter ATP-binding/permease</fullName>
    </submittedName>
</protein>
<evidence type="ECO:0000256" key="3">
    <source>
        <dbReference type="ARBA" id="ARBA00022475"/>
    </source>
</evidence>
<dbReference type="OrthoDB" id="8554730at2"/>